<evidence type="ECO:0000313" key="1">
    <source>
        <dbReference type="EnsemblMetazoa" id="AMIN014162-PA"/>
    </source>
</evidence>
<keyword evidence="2" id="KW-1185">Reference proteome</keyword>
<dbReference type="AlphaFoldDB" id="A0A182WN63"/>
<accession>A0A182WN63</accession>
<organism evidence="1 2">
    <name type="scientific">Anopheles minimus</name>
    <dbReference type="NCBI Taxonomy" id="112268"/>
    <lineage>
        <taxon>Eukaryota</taxon>
        <taxon>Metazoa</taxon>
        <taxon>Ecdysozoa</taxon>
        <taxon>Arthropoda</taxon>
        <taxon>Hexapoda</taxon>
        <taxon>Insecta</taxon>
        <taxon>Pterygota</taxon>
        <taxon>Neoptera</taxon>
        <taxon>Endopterygota</taxon>
        <taxon>Diptera</taxon>
        <taxon>Nematocera</taxon>
        <taxon>Culicoidea</taxon>
        <taxon>Culicidae</taxon>
        <taxon>Anophelinae</taxon>
        <taxon>Anopheles</taxon>
    </lineage>
</organism>
<reference evidence="2" key="1">
    <citation type="submission" date="2013-03" db="EMBL/GenBank/DDBJ databases">
        <title>The Genome Sequence of Anopheles minimus MINIMUS1.</title>
        <authorList>
            <consortium name="The Broad Institute Genomics Platform"/>
            <person name="Neafsey D.E."/>
            <person name="Walton C."/>
            <person name="Walker B."/>
            <person name="Young S.K."/>
            <person name="Zeng Q."/>
            <person name="Gargeya S."/>
            <person name="Fitzgerald M."/>
            <person name="Haas B."/>
            <person name="Abouelleil A."/>
            <person name="Allen A.W."/>
            <person name="Alvarado L."/>
            <person name="Arachchi H.M."/>
            <person name="Berlin A.M."/>
            <person name="Chapman S.B."/>
            <person name="Gainer-Dewar J."/>
            <person name="Goldberg J."/>
            <person name="Griggs A."/>
            <person name="Gujja S."/>
            <person name="Hansen M."/>
            <person name="Howarth C."/>
            <person name="Imamovic A."/>
            <person name="Ireland A."/>
            <person name="Larimer J."/>
            <person name="McCowan C."/>
            <person name="Murphy C."/>
            <person name="Pearson M."/>
            <person name="Poon T.W."/>
            <person name="Priest M."/>
            <person name="Roberts A."/>
            <person name="Saif S."/>
            <person name="Shea T."/>
            <person name="Sisk P."/>
            <person name="Sykes S."/>
            <person name="Wortman J."/>
            <person name="Nusbaum C."/>
            <person name="Birren B."/>
        </authorList>
    </citation>
    <scope>NUCLEOTIDE SEQUENCE [LARGE SCALE GENOMIC DNA]</scope>
    <source>
        <strain evidence="2">MINIMUS1</strain>
    </source>
</reference>
<dbReference type="EnsemblMetazoa" id="AMIN014162-RA">
    <property type="protein sequence ID" value="AMIN014162-PA"/>
    <property type="gene ID" value="AMIN014162"/>
</dbReference>
<name>A0A182WN63_9DIPT</name>
<dbReference type="Proteomes" id="UP000075920">
    <property type="component" value="Unassembled WGS sequence"/>
</dbReference>
<dbReference type="VEuPathDB" id="VectorBase:AMIN014162"/>
<sequence>MRVAPQTRTWSIWTKTLGAAPKTNSHS</sequence>
<evidence type="ECO:0000313" key="2">
    <source>
        <dbReference type="Proteomes" id="UP000075920"/>
    </source>
</evidence>
<reference evidence="1" key="2">
    <citation type="submission" date="2020-05" db="UniProtKB">
        <authorList>
            <consortium name="EnsemblMetazoa"/>
        </authorList>
    </citation>
    <scope>IDENTIFICATION</scope>
    <source>
        <strain evidence="1">MINIMUS1</strain>
    </source>
</reference>
<proteinExistence type="predicted"/>
<protein>
    <submittedName>
        <fullName evidence="1">Uncharacterized protein</fullName>
    </submittedName>
</protein>